<protein>
    <recommendedName>
        <fullName evidence="3">RHS repeat-associated core domain-containing protein</fullName>
    </recommendedName>
</protein>
<dbReference type="EMBL" id="AQHR01000020">
    <property type="protein sequence ID" value="EON79008.1"/>
    <property type="molecule type" value="Genomic_DNA"/>
</dbReference>
<sequence>MGLELTGIGFQYGEDRALRISPLGLISQGAGLQRWTNKYLYNGGSLLIDELNLGLYWTANRQYDPIIDRFQGMDKLSDMFTSVSRMVYGFNNPLIFKDKTGLSGECEDCVDLNEVVVYATKLPRVAPDYGSLMRDLGRSSSPIHRNISFTAQNEGLSQAHQLFSRGSNLHFSSGEVIKYRDSEYMRGIRAMVAYGITGSGSMVAAAASPMLIETLGPVLASRTRINMTMEATGQAGNSLLFNGNFSQMDLADIGLSAFSKYGFVGMALVDYNLSGEFSTVGNGKSTLQFGTDMLIGGFNKWHNDAMGVAGVEASVVNIFNRFNSNLTNTVGTGIKEGVKDE</sequence>
<reference evidence="1 2" key="1">
    <citation type="submission" date="2013-02" db="EMBL/GenBank/DDBJ databases">
        <title>A novel strain isolated from Lonar lake, Maharashtra, India.</title>
        <authorList>
            <person name="Singh A."/>
        </authorList>
    </citation>
    <scope>NUCLEOTIDE SEQUENCE [LARGE SCALE GENOMIC DNA]</scope>
    <source>
        <strain evidence="1 2">AK24</strain>
    </source>
</reference>
<evidence type="ECO:0000313" key="2">
    <source>
        <dbReference type="Proteomes" id="UP000013909"/>
    </source>
</evidence>
<organism evidence="1 2">
    <name type="scientific">Lunatimonas lonarensis</name>
    <dbReference type="NCBI Taxonomy" id="1232681"/>
    <lineage>
        <taxon>Bacteria</taxon>
        <taxon>Pseudomonadati</taxon>
        <taxon>Bacteroidota</taxon>
        <taxon>Cytophagia</taxon>
        <taxon>Cytophagales</taxon>
        <taxon>Cyclobacteriaceae</taxon>
    </lineage>
</organism>
<name>R7ZY90_9BACT</name>
<evidence type="ECO:0000313" key="1">
    <source>
        <dbReference type="EMBL" id="EON79008.1"/>
    </source>
</evidence>
<gene>
    <name evidence="1" type="ORF">ADIS_0425</name>
</gene>
<dbReference type="AlphaFoldDB" id="R7ZY90"/>
<evidence type="ECO:0008006" key="3">
    <source>
        <dbReference type="Google" id="ProtNLM"/>
    </source>
</evidence>
<comment type="caution">
    <text evidence="1">The sequence shown here is derived from an EMBL/GenBank/DDBJ whole genome shotgun (WGS) entry which is preliminary data.</text>
</comment>
<accession>R7ZY90</accession>
<proteinExistence type="predicted"/>
<dbReference type="Gene3D" id="2.180.10.10">
    <property type="entry name" value="RHS repeat-associated core"/>
    <property type="match status" value="1"/>
</dbReference>
<dbReference type="Proteomes" id="UP000013909">
    <property type="component" value="Unassembled WGS sequence"/>
</dbReference>
<keyword evidence="2" id="KW-1185">Reference proteome</keyword>
<dbReference type="STRING" id="1232681.ADIS_0425"/>